<dbReference type="Proteomes" id="UP001589645">
    <property type="component" value="Unassembled WGS sequence"/>
</dbReference>
<comment type="caution">
    <text evidence="2">The sequence shown here is derived from an EMBL/GenBank/DDBJ whole genome shotgun (WGS) entry which is preliminary data.</text>
</comment>
<name>A0ABV5HJJ3_9VIBR</name>
<evidence type="ECO:0000256" key="1">
    <source>
        <dbReference type="SAM" id="SignalP"/>
    </source>
</evidence>
<keyword evidence="3" id="KW-1185">Reference proteome</keyword>
<dbReference type="SUPFAM" id="SSF56925">
    <property type="entry name" value="OMPA-like"/>
    <property type="match status" value="1"/>
</dbReference>
<sequence>MNHTFAQSTALLCGLLLHTAFADEISSLDPLSYDYVYFDAASGSQDGSLGDNSDVTELAVGGFYPLSERWILTGDYRARFVHLEGTTAENYILLPGVGAYFPLGERLDLVMDAKVGGIRYVLSDDDTDDNLDSSTDWMLGGGVYLRYALTDQLQLGGTVKLNRSDRVDEDIFQLKIDYRFNKLFGLGGFYTYTDYGHNSENAGGLSARVYY</sequence>
<reference evidence="2 3" key="1">
    <citation type="submission" date="2024-09" db="EMBL/GenBank/DDBJ databases">
        <authorList>
            <person name="Sun Q."/>
            <person name="Mori K."/>
        </authorList>
    </citation>
    <scope>NUCLEOTIDE SEQUENCE [LARGE SCALE GENOMIC DNA]</scope>
    <source>
        <strain evidence="2 3">CECT 8064</strain>
    </source>
</reference>
<feature type="chain" id="PRO_5045651334" evidence="1">
    <location>
        <begin position="23"/>
        <end position="211"/>
    </location>
</feature>
<proteinExistence type="predicted"/>
<gene>
    <name evidence="2" type="ORF">ACFFUV_02910</name>
</gene>
<dbReference type="InterPro" id="IPR011250">
    <property type="entry name" value="OMP/PagP_B-barrel"/>
</dbReference>
<dbReference type="EMBL" id="JBHMEP010000001">
    <property type="protein sequence ID" value="MFB9133917.1"/>
    <property type="molecule type" value="Genomic_DNA"/>
</dbReference>
<accession>A0ABV5HJJ3</accession>
<dbReference type="RefSeq" id="WP_390189542.1">
    <property type="nucleotide sequence ID" value="NZ_JBHMEP010000001.1"/>
</dbReference>
<feature type="signal peptide" evidence="1">
    <location>
        <begin position="1"/>
        <end position="22"/>
    </location>
</feature>
<evidence type="ECO:0000313" key="3">
    <source>
        <dbReference type="Proteomes" id="UP001589645"/>
    </source>
</evidence>
<evidence type="ECO:0000313" key="2">
    <source>
        <dbReference type="EMBL" id="MFB9133917.1"/>
    </source>
</evidence>
<protein>
    <submittedName>
        <fullName evidence="2">Outer membrane beta-barrel protein</fullName>
    </submittedName>
</protein>
<keyword evidence="1" id="KW-0732">Signal</keyword>
<dbReference type="Gene3D" id="2.40.160.20">
    <property type="match status" value="1"/>
</dbReference>
<organism evidence="2 3">
    <name type="scientific">Vibrio olivae</name>
    <dbReference type="NCBI Taxonomy" id="1243002"/>
    <lineage>
        <taxon>Bacteria</taxon>
        <taxon>Pseudomonadati</taxon>
        <taxon>Pseudomonadota</taxon>
        <taxon>Gammaproteobacteria</taxon>
        <taxon>Vibrionales</taxon>
        <taxon>Vibrionaceae</taxon>
        <taxon>Vibrio</taxon>
    </lineage>
</organism>